<keyword evidence="1" id="KW-0812">Transmembrane</keyword>
<feature type="transmembrane region" description="Helical" evidence="1">
    <location>
        <begin position="211"/>
        <end position="228"/>
    </location>
</feature>
<dbReference type="EMBL" id="JGZO01000023">
    <property type="protein sequence ID" value="KFI91448.1"/>
    <property type="molecule type" value="Genomic_DNA"/>
</dbReference>
<protein>
    <submittedName>
        <fullName evidence="2">Uncharacterized protein</fullName>
    </submittedName>
</protein>
<sequence>MRTIRDYGRVRGRSEDSEWAAAAACELAERQHVEALKVDEALLAQLDEFRHGCEGACRADNDRGGDGNGVADGAEDSGAITVCGSASERRDRDDDAVSGDPLQTEYASASAETLFGTPERWASEQASRWSEDGIDVFSYEKPDSVRRIVVAGLGASAPVCALFWVAALWSAAGRHALTLPLAFVPSAPIAGALPADAGLWSGNGMFPMSSLLWPLAVMLISGLATSVYRRVLRDVSYALAVVTTAIVAVGGGVGCAALTEWLFGARHVNAAWMLATAVFSGIASCVVGRIWKEPRRREGADPASSPFVDDATWLREVGRLLRERGDITDRAARRICRDARDYATETGSSLVSEFGTPAEYAHRLRATAVRARRALMGCILSTVMMLTLVAVLILLAVHGEWSASLTVPAVVYALMLVGVLYALIDAIRDYRRAAIQACR</sequence>
<proteinExistence type="predicted"/>
<evidence type="ECO:0000256" key="1">
    <source>
        <dbReference type="SAM" id="Phobius"/>
    </source>
</evidence>
<dbReference type="AlphaFoldDB" id="A0A087D7E8"/>
<feature type="transmembrane region" description="Helical" evidence="1">
    <location>
        <begin position="374"/>
        <end position="397"/>
    </location>
</feature>
<feature type="transmembrane region" description="Helical" evidence="1">
    <location>
        <begin position="403"/>
        <end position="424"/>
    </location>
</feature>
<accession>A0A087D7E8</accession>
<evidence type="ECO:0000313" key="3">
    <source>
        <dbReference type="Proteomes" id="UP000029033"/>
    </source>
</evidence>
<dbReference type="Proteomes" id="UP000029033">
    <property type="component" value="Unassembled WGS sequence"/>
</dbReference>
<evidence type="ECO:0000313" key="2">
    <source>
        <dbReference type="EMBL" id="KFI91448.1"/>
    </source>
</evidence>
<keyword evidence="3" id="KW-1185">Reference proteome</keyword>
<comment type="caution">
    <text evidence="2">The sequence shown here is derived from an EMBL/GenBank/DDBJ whole genome shotgun (WGS) entry which is preliminary data.</text>
</comment>
<keyword evidence="1" id="KW-0472">Membrane</keyword>
<feature type="transmembrane region" description="Helical" evidence="1">
    <location>
        <begin position="235"/>
        <end position="259"/>
    </location>
</feature>
<name>A0A087D7E8_9BIFI</name>
<gene>
    <name evidence="2" type="ORF">BSCA_2143</name>
</gene>
<dbReference type="eggNOG" id="ENOG503384W">
    <property type="taxonomic scope" value="Bacteria"/>
</dbReference>
<reference evidence="2 3" key="1">
    <citation type="submission" date="2014-03" db="EMBL/GenBank/DDBJ databases">
        <title>Genomics of Bifidobacteria.</title>
        <authorList>
            <person name="Ventura M."/>
            <person name="Milani C."/>
            <person name="Lugli G.A."/>
        </authorList>
    </citation>
    <scope>NUCLEOTIDE SEQUENCE [LARGE SCALE GENOMIC DNA]</scope>
    <source>
        <strain evidence="2 3">LMG 21589</strain>
    </source>
</reference>
<feature type="transmembrane region" description="Helical" evidence="1">
    <location>
        <begin position="148"/>
        <end position="172"/>
    </location>
</feature>
<organism evidence="2 3">
    <name type="scientific">Bifidobacterium scardovii</name>
    <dbReference type="NCBI Taxonomy" id="158787"/>
    <lineage>
        <taxon>Bacteria</taxon>
        <taxon>Bacillati</taxon>
        <taxon>Actinomycetota</taxon>
        <taxon>Actinomycetes</taxon>
        <taxon>Bifidobacteriales</taxon>
        <taxon>Bifidobacteriaceae</taxon>
        <taxon>Bifidobacterium</taxon>
    </lineage>
</organism>
<keyword evidence="1" id="KW-1133">Transmembrane helix</keyword>
<feature type="transmembrane region" description="Helical" evidence="1">
    <location>
        <begin position="271"/>
        <end position="291"/>
    </location>
</feature>